<evidence type="ECO:0000256" key="5">
    <source>
        <dbReference type="HAMAP-Rule" id="MF_00472"/>
    </source>
</evidence>
<sequence>MSTENNSGSKQATTGRMAEGVTVNEDEVAFFARIADQWWDENGPFRPLHLLNPTRLAYIRAAINAHTGTSETSLKPFEGIRVLDIGCGGGLLSEPLSRLGASVTGVDASERNIEVAKIHAARMGLTVDYRNTTAEALAEAGEQFDVVVNMEVVEHVADVPAYLAACRALVKPGGLMLMSTLNRTARSFIFAIVGAEYVLRWLPIGAHDWNKFLTPRELADALKTAGFTPEAPTGFVFNPLTGNWKLSDRDVAVNYAVAAVAA</sequence>
<keyword evidence="3 5" id="KW-0831">Ubiquinone biosynthesis</keyword>
<dbReference type="CDD" id="cd02440">
    <property type="entry name" value="AdoMet_MTases"/>
    <property type="match status" value="1"/>
</dbReference>
<dbReference type="AlphaFoldDB" id="A0AAE9XQ15"/>
<dbReference type="Pfam" id="PF13489">
    <property type="entry name" value="Methyltransf_23"/>
    <property type="match status" value="1"/>
</dbReference>
<keyword evidence="1 5" id="KW-0489">Methyltransferase</keyword>
<comment type="function">
    <text evidence="5">O-methyltransferase that catalyzes the 2 O-methylation steps in the ubiquinone biosynthetic pathway.</text>
</comment>
<name>A0AAE9XQ15_9PROT</name>
<dbReference type="InterPro" id="IPR010233">
    <property type="entry name" value="UbiG_MeTrfase"/>
</dbReference>
<dbReference type="Gene3D" id="3.40.50.150">
    <property type="entry name" value="Vaccinia Virus protein VP39"/>
    <property type="match status" value="1"/>
</dbReference>
<dbReference type="PANTHER" id="PTHR43464:SF19">
    <property type="entry name" value="UBIQUINONE BIOSYNTHESIS O-METHYLTRANSFERASE, MITOCHONDRIAL"/>
    <property type="match status" value="1"/>
</dbReference>
<dbReference type="GO" id="GO:0032259">
    <property type="term" value="P:methylation"/>
    <property type="evidence" value="ECO:0007669"/>
    <property type="project" value="UniProtKB-KW"/>
</dbReference>
<keyword evidence="2 5" id="KW-0808">Transferase</keyword>
<dbReference type="GO" id="GO:0061542">
    <property type="term" value="F:3-demethylubiquinol 3-O-methyltransferase activity"/>
    <property type="evidence" value="ECO:0007669"/>
    <property type="project" value="UniProtKB-UniRule"/>
</dbReference>
<comment type="catalytic activity">
    <reaction evidence="5">
        <text>a 3-demethylubiquinol + S-adenosyl-L-methionine = a ubiquinol + S-adenosyl-L-homocysteine + H(+)</text>
        <dbReference type="Rhea" id="RHEA:44380"/>
        <dbReference type="Rhea" id="RHEA-COMP:9566"/>
        <dbReference type="Rhea" id="RHEA-COMP:10914"/>
        <dbReference type="ChEBI" id="CHEBI:15378"/>
        <dbReference type="ChEBI" id="CHEBI:17976"/>
        <dbReference type="ChEBI" id="CHEBI:57856"/>
        <dbReference type="ChEBI" id="CHEBI:59789"/>
        <dbReference type="ChEBI" id="CHEBI:84422"/>
        <dbReference type="EC" id="2.1.1.64"/>
    </reaction>
</comment>
<organism evidence="6 7">
    <name type="scientific">Gimibacter soli</name>
    <dbReference type="NCBI Taxonomy" id="3024400"/>
    <lineage>
        <taxon>Bacteria</taxon>
        <taxon>Pseudomonadati</taxon>
        <taxon>Pseudomonadota</taxon>
        <taxon>Alphaproteobacteria</taxon>
        <taxon>Kordiimonadales</taxon>
        <taxon>Temperatibacteraceae</taxon>
        <taxon>Gimibacter</taxon>
    </lineage>
</organism>
<dbReference type="NCBIfam" id="TIGR01983">
    <property type="entry name" value="UbiG"/>
    <property type="match status" value="1"/>
</dbReference>
<feature type="binding site" evidence="5">
    <location>
        <position position="150"/>
    </location>
    <ligand>
        <name>S-adenosyl-L-methionine</name>
        <dbReference type="ChEBI" id="CHEBI:59789"/>
    </ligand>
</feature>
<feature type="binding site" evidence="5">
    <location>
        <position position="86"/>
    </location>
    <ligand>
        <name>S-adenosyl-L-methionine</name>
        <dbReference type="ChEBI" id="CHEBI:59789"/>
    </ligand>
</feature>
<dbReference type="RefSeq" id="WP_289503873.1">
    <property type="nucleotide sequence ID" value="NZ_CP116805.1"/>
</dbReference>
<dbReference type="Proteomes" id="UP001217500">
    <property type="component" value="Chromosome"/>
</dbReference>
<feature type="binding site" evidence="5">
    <location>
        <position position="107"/>
    </location>
    <ligand>
        <name>S-adenosyl-L-methionine</name>
        <dbReference type="ChEBI" id="CHEBI:59789"/>
    </ligand>
</feature>
<evidence type="ECO:0000256" key="2">
    <source>
        <dbReference type="ARBA" id="ARBA00022679"/>
    </source>
</evidence>
<evidence type="ECO:0000313" key="6">
    <source>
        <dbReference type="EMBL" id="WCL54154.1"/>
    </source>
</evidence>
<keyword evidence="4 5" id="KW-0949">S-adenosyl-L-methionine</keyword>
<dbReference type="GO" id="GO:0102208">
    <property type="term" value="F:2-polyprenyl-6-hydroxyphenol methylase activity"/>
    <property type="evidence" value="ECO:0007669"/>
    <property type="project" value="UniProtKB-EC"/>
</dbReference>
<dbReference type="KEGG" id="gso:PH603_00085"/>
<dbReference type="SUPFAM" id="SSF53335">
    <property type="entry name" value="S-adenosyl-L-methionine-dependent methyltransferases"/>
    <property type="match status" value="1"/>
</dbReference>
<dbReference type="GO" id="GO:0010420">
    <property type="term" value="F:polyprenyldihydroxybenzoate methyltransferase activity"/>
    <property type="evidence" value="ECO:0007669"/>
    <property type="project" value="InterPro"/>
</dbReference>
<dbReference type="EC" id="2.1.1.222" evidence="5"/>
<evidence type="ECO:0000313" key="7">
    <source>
        <dbReference type="Proteomes" id="UP001217500"/>
    </source>
</evidence>
<gene>
    <name evidence="5 6" type="primary">ubiG</name>
    <name evidence="6" type="ORF">PH603_00085</name>
</gene>
<evidence type="ECO:0000256" key="3">
    <source>
        <dbReference type="ARBA" id="ARBA00022688"/>
    </source>
</evidence>
<dbReference type="PANTHER" id="PTHR43464">
    <property type="entry name" value="METHYLTRANSFERASE"/>
    <property type="match status" value="1"/>
</dbReference>
<dbReference type="HAMAP" id="MF_00472">
    <property type="entry name" value="UbiG"/>
    <property type="match status" value="1"/>
</dbReference>
<evidence type="ECO:0000256" key="4">
    <source>
        <dbReference type="ARBA" id="ARBA00022691"/>
    </source>
</evidence>
<dbReference type="EMBL" id="CP116805">
    <property type="protein sequence ID" value="WCL54154.1"/>
    <property type="molecule type" value="Genomic_DNA"/>
</dbReference>
<comment type="pathway">
    <text evidence="5">Cofactor biosynthesis; ubiquinone biosynthesis.</text>
</comment>
<dbReference type="EC" id="2.1.1.64" evidence="5"/>
<keyword evidence="7" id="KW-1185">Reference proteome</keyword>
<dbReference type="InterPro" id="IPR029063">
    <property type="entry name" value="SAM-dependent_MTases_sf"/>
</dbReference>
<reference evidence="6" key="1">
    <citation type="submission" date="2023-01" db="EMBL/GenBank/DDBJ databases">
        <title>The genome sequence of Kordiimonadaceae bacterium 6D33.</title>
        <authorList>
            <person name="Liu Y."/>
        </authorList>
    </citation>
    <scope>NUCLEOTIDE SEQUENCE</scope>
    <source>
        <strain evidence="6">6D33</strain>
    </source>
</reference>
<feature type="binding site" evidence="5">
    <location>
        <position position="55"/>
    </location>
    <ligand>
        <name>S-adenosyl-L-methionine</name>
        <dbReference type="ChEBI" id="CHEBI:59789"/>
    </ligand>
</feature>
<evidence type="ECO:0000256" key="1">
    <source>
        <dbReference type="ARBA" id="ARBA00022603"/>
    </source>
</evidence>
<accession>A0AAE9XQ15</accession>
<proteinExistence type="inferred from homology"/>
<protein>
    <recommendedName>
        <fullName evidence="5">Ubiquinone biosynthesis O-methyltransferase</fullName>
    </recommendedName>
    <alternativeName>
        <fullName evidence="5">2-polyprenyl-6-hydroxyphenol methylase</fullName>
        <ecNumber evidence="5">2.1.1.222</ecNumber>
    </alternativeName>
    <alternativeName>
        <fullName evidence="5">3-demethylubiquinone 3-O-methyltransferase</fullName>
        <ecNumber evidence="5">2.1.1.64</ecNumber>
    </alternativeName>
</protein>
<comment type="catalytic activity">
    <reaction evidence="5">
        <text>a 3-(all-trans-polyprenyl)benzene-1,2-diol + S-adenosyl-L-methionine = a 2-methoxy-6-(all-trans-polyprenyl)phenol + S-adenosyl-L-homocysteine + H(+)</text>
        <dbReference type="Rhea" id="RHEA:31411"/>
        <dbReference type="Rhea" id="RHEA-COMP:9550"/>
        <dbReference type="Rhea" id="RHEA-COMP:9551"/>
        <dbReference type="ChEBI" id="CHEBI:15378"/>
        <dbReference type="ChEBI" id="CHEBI:57856"/>
        <dbReference type="ChEBI" id="CHEBI:59789"/>
        <dbReference type="ChEBI" id="CHEBI:62729"/>
        <dbReference type="ChEBI" id="CHEBI:62731"/>
        <dbReference type="EC" id="2.1.1.222"/>
    </reaction>
</comment>
<comment type="similarity">
    <text evidence="5">Belongs to the methyltransferase superfamily. UbiG/COQ3 family.</text>
</comment>